<sequence>MPETLKSEDPIKSGDKEKKSSPSPAKSNPPKSTPKDHEFETIVTKFFEKNKKLKEMHKPMGQMTIEEKAKYSSLIDEIENYKYLIRKTSITEIQELDPKLMAVWNHLQYENLQTSMASLIESLKAETLQMRREQKQDFLEFKEAMMQKECLIKNQNPPKNIIETNNPYDNWTPKIEQGTTQNTNIENIVKRNLSPSSVKTSLNKHPSRNQSSIKGNVPKTRHDTCFKENKKSIIKDKNIQIEKRNQQISNYPPIPTQTPTGSIMNSMVTDLEKHAPLSAHEIINQNNENIFTTPNRAASESGITELKNEKERTFADLKRERESIQESVLNKEDSETESSDDEFDENDDEQFGNNPNNQENADNNRDDENFQPESNINREHISPVKSEMSLVTDSLINALNRMSKQSPCFQSMDPGKIKPWKFDDERATPAFIDEFESVTDSITDTVQKASYFRKLFKIELFPRCQTMPRNSNYEELKNWFLKVAWSKSERKRRILEIRKMTMESTKFSIVSQYIAYINAKLEQCQETPANRIHIIKKKLPLHMAIMSEPSWYSSPDKLINSLVALEKRNSIMEVGEQTKRQSKSREI</sequence>
<feature type="compositionally biased region" description="Basic and acidic residues" evidence="1">
    <location>
        <begin position="306"/>
        <end position="333"/>
    </location>
</feature>
<name>A0AAN9TWA3_9HEMI</name>
<evidence type="ECO:0000256" key="1">
    <source>
        <dbReference type="SAM" id="MobiDB-lite"/>
    </source>
</evidence>
<reference evidence="2 3" key="1">
    <citation type="submission" date="2024-03" db="EMBL/GenBank/DDBJ databases">
        <title>Adaptation during the transition from Ophiocordyceps entomopathogen to insect associate is accompanied by gene loss and intensified selection.</title>
        <authorList>
            <person name="Ward C.M."/>
            <person name="Onetto C.A."/>
            <person name="Borneman A.R."/>
        </authorList>
    </citation>
    <scope>NUCLEOTIDE SEQUENCE [LARGE SCALE GENOMIC DNA]</scope>
    <source>
        <strain evidence="2">AWRI1</strain>
        <tissue evidence="2">Single Adult Female</tissue>
    </source>
</reference>
<gene>
    <name evidence="2" type="ORF">V9T40_001839</name>
</gene>
<feature type="compositionally biased region" description="Acidic residues" evidence="1">
    <location>
        <begin position="334"/>
        <end position="350"/>
    </location>
</feature>
<evidence type="ECO:0000313" key="3">
    <source>
        <dbReference type="Proteomes" id="UP001367676"/>
    </source>
</evidence>
<keyword evidence="3" id="KW-1185">Reference proteome</keyword>
<proteinExistence type="predicted"/>
<feature type="region of interest" description="Disordered" evidence="1">
    <location>
        <begin position="288"/>
        <end position="384"/>
    </location>
</feature>
<protein>
    <submittedName>
        <fullName evidence="2">Uncharacterized protein</fullName>
    </submittedName>
</protein>
<evidence type="ECO:0000313" key="2">
    <source>
        <dbReference type="EMBL" id="KAK7590226.1"/>
    </source>
</evidence>
<accession>A0AAN9TWA3</accession>
<dbReference type="Proteomes" id="UP001367676">
    <property type="component" value="Unassembled WGS sequence"/>
</dbReference>
<feature type="compositionally biased region" description="Polar residues" evidence="1">
    <location>
        <begin position="288"/>
        <end position="302"/>
    </location>
</feature>
<dbReference type="EMBL" id="JBBCAQ010000022">
    <property type="protein sequence ID" value="KAK7590226.1"/>
    <property type="molecule type" value="Genomic_DNA"/>
</dbReference>
<feature type="compositionally biased region" description="Low complexity" evidence="1">
    <location>
        <begin position="21"/>
        <end position="30"/>
    </location>
</feature>
<feature type="compositionally biased region" description="Polar residues" evidence="1">
    <location>
        <begin position="194"/>
        <end position="214"/>
    </location>
</feature>
<feature type="region of interest" description="Disordered" evidence="1">
    <location>
        <begin position="194"/>
        <end position="222"/>
    </location>
</feature>
<feature type="region of interest" description="Disordered" evidence="1">
    <location>
        <begin position="1"/>
        <end position="39"/>
    </location>
</feature>
<feature type="compositionally biased region" description="Basic and acidic residues" evidence="1">
    <location>
        <begin position="1"/>
        <end position="20"/>
    </location>
</feature>
<dbReference type="AlphaFoldDB" id="A0AAN9TWA3"/>
<comment type="caution">
    <text evidence="2">The sequence shown here is derived from an EMBL/GenBank/DDBJ whole genome shotgun (WGS) entry which is preliminary data.</text>
</comment>
<organism evidence="2 3">
    <name type="scientific">Parthenolecanium corni</name>
    <dbReference type="NCBI Taxonomy" id="536013"/>
    <lineage>
        <taxon>Eukaryota</taxon>
        <taxon>Metazoa</taxon>
        <taxon>Ecdysozoa</taxon>
        <taxon>Arthropoda</taxon>
        <taxon>Hexapoda</taxon>
        <taxon>Insecta</taxon>
        <taxon>Pterygota</taxon>
        <taxon>Neoptera</taxon>
        <taxon>Paraneoptera</taxon>
        <taxon>Hemiptera</taxon>
        <taxon>Sternorrhyncha</taxon>
        <taxon>Coccoidea</taxon>
        <taxon>Coccidae</taxon>
        <taxon>Parthenolecanium</taxon>
    </lineage>
</organism>